<name>A0ABR7EZI2_9FIRM</name>
<dbReference type="EMBL" id="JACOOZ010000001">
    <property type="protein sequence ID" value="MBC5666755.1"/>
    <property type="molecule type" value="Genomic_DNA"/>
</dbReference>
<reference evidence="2 3" key="1">
    <citation type="submission" date="2020-08" db="EMBL/GenBank/DDBJ databases">
        <title>Genome public.</title>
        <authorList>
            <person name="Liu C."/>
            <person name="Sun Q."/>
        </authorList>
    </citation>
    <scope>NUCLEOTIDE SEQUENCE [LARGE SCALE GENOMIC DNA]</scope>
    <source>
        <strain evidence="2 3">BX4</strain>
    </source>
</reference>
<dbReference type="InterPro" id="IPR036676">
    <property type="entry name" value="PurM-like_C_sf"/>
</dbReference>
<dbReference type="RefSeq" id="WP_186839891.1">
    <property type="nucleotide sequence ID" value="NZ_JACOOZ010000001.1"/>
</dbReference>
<organism evidence="2 3">
    <name type="scientific">Eubacterium segne</name>
    <dbReference type="NCBI Taxonomy" id="2763045"/>
    <lineage>
        <taxon>Bacteria</taxon>
        <taxon>Bacillati</taxon>
        <taxon>Bacillota</taxon>
        <taxon>Clostridia</taxon>
        <taxon>Eubacteriales</taxon>
        <taxon>Eubacteriaceae</taxon>
        <taxon>Eubacterium</taxon>
    </lineage>
</organism>
<evidence type="ECO:0000313" key="2">
    <source>
        <dbReference type="EMBL" id="MBC5666755.1"/>
    </source>
</evidence>
<sequence length="322" mass="35963">MQMGKVSEITYKRSVKKKLSSDLEGTALGVDAAELLLEDTTVVVSSNCILKWFSGCEEYYLQKTINMLYEKGGQPEYLQLEINIPLEYEEKKLGKIIKNFDDASKAKNINIAYCRVYKGVVDDVVAHITVLGNRNNDIKLMDRRLVKPGMQVVMAGTIAVGGTAVISSLKKDELLKKFNPGFVQRCVELKKYTDIEKVMKIIPKNDTITLHAVSDGGVFSALWELASSADIGIEAYIKKIPVMQETIEVAELFGYNPYMLDGTGALLIICNEGENIVQELNANGITAEIIGQLTDGKDRVVINKEERRYLEPSRGDEIYKYL</sequence>
<evidence type="ECO:0000259" key="1">
    <source>
        <dbReference type="Pfam" id="PF02769"/>
    </source>
</evidence>
<comment type="caution">
    <text evidence="2">The sequence shown here is derived from an EMBL/GenBank/DDBJ whole genome shotgun (WGS) entry which is preliminary data.</text>
</comment>
<gene>
    <name evidence="2" type="ORF">H8S00_01925</name>
</gene>
<dbReference type="InterPro" id="IPR011854">
    <property type="entry name" value="HypE"/>
</dbReference>
<dbReference type="Pfam" id="PF02769">
    <property type="entry name" value="AIRS_C"/>
    <property type="match status" value="1"/>
</dbReference>
<dbReference type="InterPro" id="IPR010918">
    <property type="entry name" value="PurM-like_C_dom"/>
</dbReference>
<dbReference type="PANTHER" id="PTHR30303:SF4">
    <property type="entry name" value="HYDROGENASE EXPRESSION_FORMATION PROTEIN HYPE"/>
    <property type="match status" value="1"/>
</dbReference>
<dbReference type="Proteomes" id="UP000597877">
    <property type="component" value="Unassembled WGS sequence"/>
</dbReference>
<protein>
    <recommendedName>
        <fullName evidence="1">PurM-like C-terminal domain-containing protein</fullName>
    </recommendedName>
</protein>
<accession>A0ABR7EZI2</accession>
<dbReference type="PANTHER" id="PTHR30303">
    <property type="entry name" value="HYDROGENASE ISOENZYMES FORMATION PROTEIN HYPE"/>
    <property type="match status" value="1"/>
</dbReference>
<evidence type="ECO:0000313" key="3">
    <source>
        <dbReference type="Proteomes" id="UP000597877"/>
    </source>
</evidence>
<dbReference type="Gene3D" id="3.90.650.10">
    <property type="entry name" value="PurM-like C-terminal domain"/>
    <property type="match status" value="1"/>
</dbReference>
<proteinExistence type="predicted"/>
<dbReference type="SUPFAM" id="SSF56042">
    <property type="entry name" value="PurM C-terminal domain-like"/>
    <property type="match status" value="1"/>
</dbReference>
<feature type="domain" description="PurM-like C-terminal" evidence="1">
    <location>
        <begin position="147"/>
        <end position="300"/>
    </location>
</feature>
<keyword evidence="3" id="KW-1185">Reference proteome</keyword>